<protein>
    <submittedName>
        <fullName evidence="5">Fe-S cluster assembly ATPase SufC</fullName>
    </submittedName>
</protein>
<dbReference type="PANTHER" id="PTHR43204:SF1">
    <property type="entry name" value="ABC TRANSPORTER I FAMILY MEMBER 6, CHLOROPLASTIC"/>
    <property type="match status" value="1"/>
</dbReference>
<evidence type="ECO:0000313" key="6">
    <source>
        <dbReference type="Proteomes" id="UP000253934"/>
    </source>
</evidence>
<dbReference type="InterPro" id="IPR003593">
    <property type="entry name" value="AAA+_ATPase"/>
</dbReference>
<dbReference type="PROSITE" id="PS50893">
    <property type="entry name" value="ABC_TRANSPORTER_2"/>
    <property type="match status" value="1"/>
</dbReference>
<dbReference type="PANTHER" id="PTHR43204">
    <property type="entry name" value="ABC TRANSPORTER I FAMILY MEMBER 6, CHLOROPLASTIC"/>
    <property type="match status" value="1"/>
</dbReference>
<keyword evidence="3" id="KW-0067">ATP-binding</keyword>
<dbReference type="EMBL" id="QOVW01000084">
    <property type="protein sequence ID" value="RDB35485.1"/>
    <property type="molecule type" value="Genomic_DNA"/>
</dbReference>
<dbReference type="Pfam" id="PF00005">
    <property type="entry name" value="ABC_tran"/>
    <property type="match status" value="1"/>
</dbReference>
<evidence type="ECO:0000256" key="3">
    <source>
        <dbReference type="ARBA" id="ARBA00022840"/>
    </source>
</evidence>
<organism evidence="5 6">
    <name type="scientific">Spirobacillus cienkowskii</name>
    <dbReference type="NCBI Taxonomy" id="495820"/>
    <lineage>
        <taxon>Bacteria</taxon>
        <taxon>Pseudomonadati</taxon>
        <taxon>Bdellovibrionota</taxon>
        <taxon>Oligoflexia</taxon>
        <taxon>Silvanigrellales</taxon>
        <taxon>Spirobacillus</taxon>
    </lineage>
</organism>
<comment type="caution">
    <text evidence="5">The sequence shown here is derived from an EMBL/GenBank/DDBJ whole genome shotgun (WGS) entry which is preliminary data.</text>
</comment>
<dbReference type="NCBIfam" id="TIGR01978">
    <property type="entry name" value="sufC"/>
    <property type="match status" value="1"/>
</dbReference>
<comment type="similarity">
    <text evidence="1">Belongs to the ABC transporter superfamily. Ycf16 family.</text>
</comment>
<dbReference type="GO" id="GO:0016887">
    <property type="term" value="F:ATP hydrolysis activity"/>
    <property type="evidence" value="ECO:0007669"/>
    <property type="project" value="InterPro"/>
</dbReference>
<evidence type="ECO:0000313" key="5">
    <source>
        <dbReference type="EMBL" id="RDB35485.1"/>
    </source>
</evidence>
<dbReference type="CDD" id="cd03217">
    <property type="entry name" value="ABC_FeS_Assembly"/>
    <property type="match status" value="1"/>
</dbReference>
<proteinExistence type="inferred from homology"/>
<dbReference type="SUPFAM" id="SSF52540">
    <property type="entry name" value="P-loop containing nucleoside triphosphate hydrolases"/>
    <property type="match status" value="1"/>
</dbReference>
<dbReference type="GO" id="GO:0005524">
    <property type="term" value="F:ATP binding"/>
    <property type="evidence" value="ECO:0007669"/>
    <property type="project" value="UniProtKB-KW"/>
</dbReference>
<dbReference type="InterPro" id="IPR010230">
    <property type="entry name" value="FeS-cluster_ATPase_SufC"/>
</dbReference>
<dbReference type="AlphaFoldDB" id="A0A369KRZ9"/>
<evidence type="ECO:0000256" key="1">
    <source>
        <dbReference type="ARBA" id="ARBA00006216"/>
    </source>
</evidence>
<name>A0A369KRZ9_9BACT</name>
<dbReference type="Proteomes" id="UP000253934">
    <property type="component" value="Unassembled WGS sequence"/>
</dbReference>
<feature type="domain" description="ABC transporter" evidence="4">
    <location>
        <begin position="2"/>
        <end position="243"/>
    </location>
</feature>
<dbReference type="InterPro" id="IPR003439">
    <property type="entry name" value="ABC_transporter-like_ATP-bd"/>
</dbReference>
<accession>A0A369KRZ9</accession>
<dbReference type="SMART" id="SM00382">
    <property type="entry name" value="AAA"/>
    <property type="match status" value="1"/>
</dbReference>
<dbReference type="PROSITE" id="PS00211">
    <property type="entry name" value="ABC_TRANSPORTER_1"/>
    <property type="match status" value="1"/>
</dbReference>
<keyword evidence="2" id="KW-0547">Nucleotide-binding</keyword>
<keyword evidence="6" id="KW-1185">Reference proteome</keyword>
<reference evidence="5" key="1">
    <citation type="submission" date="2018-04" db="EMBL/GenBank/DDBJ databases">
        <title>Draft genome sequence of the Candidatus Spirobacillus cienkowskii, a pathogen of freshwater Daphnia species, reconstructed from hemolymph metagenomic reads.</title>
        <authorList>
            <person name="Bresciani L."/>
            <person name="Lemos L.N."/>
            <person name="Wale N."/>
            <person name="Lin J.Y."/>
            <person name="Fernandes G.R."/>
            <person name="Duffy M.A."/>
            <person name="Rodrigues J.M."/>
        </authorList>
    </citation>
    <scope>NUCLEOTIDE SEQUENCE [LARGE SCALE GENOMIC DNA]</scope>
    <source>
        <strain evidence="5">Binning01</strain>
    </source>
</reference>
<dbReference type="InterPro" id="IPR027417">
    <property type="entry name" value="P-loop_NTPase"/>
</dbReference>
<dbReference type="Gene3D" id="3.40.50.300">
    <property type="entry name" value="P-loop containing nucleotide triphosphate hydrolases"/>
    <property type="match status" value="1"/>
</dbReference>
<evidence type="ECO:0000256" key="2">
    <source>
        <dbReference type="ARBA" id="ARBA00022741"/>
    </source>
</evidence>
<gene>
    <name evidence="5" type="primary">sufC</name>
    <name evidence="5" type="ORF">DCC88_09945</name>
</gene>
<evidence type="ECO:0000259" key="4">
    <source>
        <dbReference type="PROSITE" id="PS50893"/>
    </source>
</evidence>
<sequence>MLSIRNLKASVASKEILKGVNLEIPKGEVHVIMGPNGVGKSTLSHVLMGSKNYDITEGAVFLNGEDITQLDTAERARRGLFLAFQYPVSVPGLKISEYLRNLYNISHEKQVSVSEFRKIIKEKLELLSIDRMALQRYLNEGFSGGEMKKFEMLQLMIVEPKIAILDEIDSGVDVDAQKIVAKAINYIAKTYNTSFLIVTHYQRLLNFVEPHKVHVVLDGKINLSGDMELVHKLERSGYDAIRQGYETKV</sequence>
<dbReference type="InterPro" id="IPR017871">
    <property type="entry name" value="ABC_transporter-like_CS"/>
</dbReference>